<gene>
    <name evidence="4" type="primary">LOC110977106</name>
</gene>
<accession>A0A8B7Y427</accession>
<name>A0A8B7Y427_ACAPL</name>
<dbReference type="GeneID" id="110977106"/>
<dbReference type="KEGG" id="aplc:110977106"/>
<organism evidence="3 4">
    <name type="scientific">Acanthaster planci</name>
    <name type="common">Crown-of-thorns starfish</name>
    <dbReference type="NCBI Taxonomy" id="133434"/>
    <lineage>
        <taxon>Eukaryota</taxon>
        <taxon>Metazoa</taxon>
        <taxon>Echinodermata</taxon>
        <taxon>Eleutherozoa</taxon>
        <taxon>Asterozoa</taxon>
        <taxon>Asteroidea</taxon>
        <taxon>Valvatacea</taxon>
        <taxon>Valvatida</taxon>
        <taxon>Acanthasteridae</taxon>
        <taxon>Acanthaster</taxon>
    </lineage>
</organism>
<proteinExistence type="predicted"/>
<feature type="chain" id="PRO_5034829224" evidence="2">
    <location>
        <begin position="22"/>
        <end position="159"/>
    </location>
</feature>
<protein>
    <submittedName>
        <fullName evidence="4">Uncharacterized protein LOC110977106</fullName>
    </submittedName>
</protein>
<evidence type="ECO:0000256" key="2">
    <source>
        <dbReference type="SAM" id="SignalP"/>
    </source>
</evidence>
<keyword evidence="3" id="KW-1185">Reference proteome</keyword>
<sequence>MTKIGCFLAALASATIGLAAAWYIQRSVSGKQEETSAPVFTSTDVDTGLSGQLANMIVGGKFPSDQPDLTAPRKTVQERAIELAKERVQNNLAEARAEARQLLGTVKAPSPYVFFLGLNDCMEQDEILDLVPEDMQEEILQQNKEFFQKMAACAGMNNW</sequence>
<evidence type="ECO:0000256" key="1">
    <source>
        <dbReference type="SAM" id="Coils"/>
    </source>
</evidence>
<dbReference type="AlphaFoldDB" id="A0A8B7Y427"/>
<evidence type="ECO:0000313" key="4">
    <source>
        <dbReference type="RefSeq" id="XP_022086626.1"/>
    </source>
</evidence>
<feature type="signal peptide" evidence="2">
    <location>
        <begin position="1"/>
        <end position="21"/>
    </location>
</feature>
<dbReference type="Proteomes" id="UP000694845">
    <property type="component" value="Unplaced"/>
</dbReference>
<keyword evidence="1" id="KW-0175">Coiled coil</keyword>
<dbReference type="RefSeq" id="XP_022086626.1">
    <property type="nucleotide sequence ID" value="XM_022230934.1"/>
</dbReference>
<evidence type="ECO:0000313" key="3">
    <source>
        <dbReference type="Proteomes" id="UP000694845"/>
    </source>
</evidence>
<feature type="coiled-coil region" evidence="1">
    <location>
        <begin position="78"/>
        <end position="105"/>
    </location>
</feature>
<reference evidence="4" key="1">
    <citation type="submission" date="2025-08" db="UniProtKB">
        <authorList>
            <consortium name="RefSeq"/>
        </authorList>
    </citation>
    <scope>IDENTIFICATION</scope>
</reference>
<keyword evidence="2" id="KW-0732">Signal</keyword>